<evidence type="ECO:0000313" key="2">
    <source>
        <dbReference type="EMBL" id="KIJ38868.1"/>
    </source>
</evidence>
<dbReference type="Proteomes" id="UP000054279">
    <property type="component" value="Unassembled WGS sequence"/>
</dbReference>
<keyword evidence="3" id="KW-1185">Reference proteome</keyword>
<reference evidence="2 3" key="1">
    <citation type="submission" date="2014-06" db="EMBL/GenBank/DDBJ databases">
        <title>Evolutionary Origins and Diversification of the Mycorrhizal Mutualists.</title>
        <authorList>
            <consortium name="DOE Joint Genome Institute"/>
            <consortium name="Mycorrhizal Genomics Consortium"/>
            <person name="Kohler A."/>
            <person name="Kuo A."/>
            <person name="Nagy L.G."/>
            <person name="Floudas D."/>
            <person name="Copeland A."/>
            <person name="Barry K.W."/>
            <person name="Cichocki N."/>
            <person name="Veneault-Fourrey C."/>
            <person name="LaButti K."/>
            <person name="Lindquist E.A."/>
            <person name="Lipzen A."/>
            <person name="Lundell T."/>
            <person name="Morin E."/>
            <person name="Murat C."/>
            <person name="Riley R."/>
            <person name="Ohm R."/>
            <person name="Sun H."/>
            <person name="Tunlid A."/>
            <person name="Henrissat B."/>
            <person name="Grigoriev I.V."/>
            <person name="Hibbett D.S."/>
            <person name="Martin F."/>
        </authorList>
    </citation>
    <scope>NUCLEOTIDE SEQUENCE [LARGE SCALE GENOMIC DNA]</scope>
    <source>
        <strain evidence="2 3">SS14</strain>
    </source>
</reference>
<dbReference type="InterPro" id="IPR043502">
    <property type="entry name" value="DNA/RNA_pol_sf"/>
</dbReference>
<feature type="compositionally biased region" description="Acidic residues" evidence="1">
    <location>
        <begin position="184"/>
        <end position="196"/>
    </location>
</feature>
<dbReference type="InterPro" id="IPR052055">
    <property type="entry name" value="Hepadnavirus_pol/RT"/>
</dbReference>
<name>A0A0C9U7C7_SPHS4</name>
<dbReference type="HOGENOM" id="CLU_006058_0_0_1"/>
<gene>
    <name evidence="2" type="ORF">M422DRAFT_781282</name>
</gene>
<dbReference type="PANTHER" id="PTHR33050:SF7">
    <property type="entry name" value="RIBONUCLEASE H"/>
    <property type="match status" value="1"/>
</dbReference>
<protein>
    <submittedName>
        <fullName evidence="2">Uncharacterized protein</fullName>
    </submittedName>
</protein>
<proteinExistence type="predicted"/>
<sequence>MTRYLFGGARKPQHLHSSADFLRQVLCTTPFLTRVLTSSASSRYNRRLLWFFEQYSSMTDAPDDFQTQDGSTSARLDSSQLLEPELARECVQICTQHRAGAVQLSDAILRISATINSSQACAGAARDQAFGGYLRIIENDSRLESILHGREDPRVEGNRGETSFDAGEPGGEESRGQKRKEKASDEDEDNAEEERSDFDVSTLPWEIAGALFPKRLSEELQKTNEMLRLFAKDYKRTKTSLLTNTNRPEFPETEWANILHGRPIDLDKVISSLLVVGSDAKQVEKFGNIEFRFANSTPIKKISTQGEWSMAWNRACEAVEFVFSHRKNELRIYSEYMLRKFTATNIGYHDRIINFDKAVRERAAHRSDISLSDTASFADLADMHTSSMGSGATSSRGTQGSTQGSVQILQPSAGTVMSVQYADKVGMQPEIPSAANASKENEFFHARRRPRFARDLLWDEYEISFSPSFFLSLSARPLPTPTHSEFNNAAVLSTIPSYPYLFKITTPINVDHIEALLSRHPNQPFVESVCRSLREGFWPWASSQRKEYPITWDNSHRPIKDTRHQNFLREQRDEEIRLGQYSESFGTELLPGMYSMPIGVVPKPHSDNLRLVNDFSAGEFSLNSMIPKSEATIRLDGIRHLGVALRRVRKAHPRAPLILFKSDVSRAYRLIPMHPLWQIKQVVTIDGHRHVDRCNCFGGRAGGRCWCSFYSLVLWIAEHVWEIKDLFAYIDDNFSWEFADRTLWYDPYQCYLPRKQARLLMLWDFLGIPHKKSKQVFGQAIKIIGYHVDIQSMQVTMDHSDRQLLIDAIHRFCDATFSRRHTVREFQRLAGWINWGLNVEPRLRPGLASIYAKLSGKEKAHQLIYVNRSIKHDLSWLAKHFSQGSGIYLLDAIAWDADDADMVVYTDSCLTGMGFWSPNTAEAFYSDTPSIRGCRGHFLL</sequence>
<dbReference type="PANTHER" id="PTHR33050">
    <property type="entry name" value="REVERSE TRANSCRIPTASE DOMAIN-CONTAINING PROTEIN"/>
    <property type="match status" value="1"/>
</dbReference>
<accession>A0A0C9U7C7</accession>
<feature type="compositionally biased region" description="Basic and acidic residues" evidence="1">
    <location>
        <begin position="148"/>
        <end position="159"/>
    </location>
</feature>
<evidence type="ECO:0000256" key="1">
    <source>
        <dbReference type="SAM" id="MobiDB-lite"/>
    </source>
</evidence>
<dbReference type="OrthoDB" id="3254233at2759"/>
<evidence type="ECO:0000313" key="3">
    <source>
        <dbReference type="Proteomes" id="UP000054279"/>
    </source>
</evidence>
<dbReference type="SUPFAM" id="SSF56672">
    <property type="entry name" value="DNA/RNA polymerases"/>
    <property type="match status" value="1"/>
</dbReference>
<organism evidence="2 3">
    <name type="scientific">Sphaerobolus stellatus (strain SS14)</name>
    <dbReference type="NCBI Taxonomy" id="990650"/>
    <lineage>
        <taxon>Eukaryota</taxon>
        <taxon>Fungi</taxon>
        <taxon>Dikarya</taxon>
        <taxon>Basidiomycota</taxon>
        <taxon>Agaricomycotina</taxon>
        <taxon>Agaricomycetes</taxon>
        <taxon>Phallomycetidae</taxon>
        <taxon>Geastrales</taxon>
        <taxon>Sphaerobolaceae</taxon>
        <taxon>Sphaerobolus</taxon>
    </lineage>
</organism>
<feature type="region of interest" description="Disordered" evidence="1">
    <location>
        <begin position="148"/>
        <end position="198"/>
    </location>
</feature>
<dbReference type="EMBL" id="KN837157">
    <property type="protein sequence ID" value="KIJ38868.1"/>
    <property type="molecule type" value="Genomic_DNA"/>
</dbReference>
<dbReference type="AlphaFoldDB" id="A0A0C9U7C7"/>